<dbReference type="Proteomes" id="UP000018234">
    <property type="component" value="Unassembled WGS sequence"/>
</dbReference>
<reference evidence="1 2" key="1">
    <citation type="submission" date="2013-08" db="EMBL/GenBank/DDBJ databases">
        <title>Flavobacterium saliperosum type strain genome sequencing.</title>
        <authorList>
            <person name="Lee K."/>
            <person name="Yi H."/>
            <person name="Park S."/>
            <person name="Chun J."/>
        </authorList>
    </citation>
    <scope>NUCLEOTIDE SEQUENCE [LARGE SCALE GENOMIC DNA]</scope>
    <source>
        <strain evidence="1 2">S13</strain>
    </source>
</reference>
<proteinExistence type="predicted"/>
<comment type="caution">
    <text evidence="1">The sequence shown here is derived from an EMBL/GenBank/DDBJ whole genome shotgun (WGS) entry which is preliminary data.</text>
</comment>
<evidence type="ECO:0000313" key="2">
    <source>
        <dbReference type="Proteomes" id="UP000018234"/>
    </source>
</evidence>
<dbReference type="RefSeq" id="WP_023577162.1">
    <property type="nucleotide sequence ID" value="NZ_AVFO01000041.1"/>
</dbReference>
<organism evidence="1 2">
    <name type="scientific">Flavobacterium saliperosum S13</name>
    <dbReference type="NCBI Taxonomy" id="1341155"/>
    <lineage>
        <taxon>Bacteria</taxon>
        <taxon>Pseudomonadati</taxon>
        <taxon>Bacteroidota</taxon>
        <taxon>Flavobacteriia</taxon>
        <taxon>Flavobacteriales</taxon>
        <taxon>Flavobacteriaceae</taxon>
        <taxon>Flavobacterium</taxon>
    </lineage>
</organism>
<protein>
    <submittedName>
        <fullName evidence="1">Uncharacterized protein</fullName>
    </submittedName>
</protein>
<gene>
    <name evidence="1" type="ORF">FSS13T_21630</name>
</gene>
<name>A0ABN0QEH9_9FLAO</name>
<dbReference type="EMBL" id="AVFO01000041">
    <property type="protein sequence ID" value="ESU23858.1"/>
    <property type="molecule type" value="Genomic_DNA"/>
</dbReference>
<keyword evidence="2" id="KW-1185">Reference proteome</keyword>
<sequence length="101" mass="11477">MKMMLITSVKAFEDNIKLFLKEAGIQSYTYQDVNGFKDCSGLSVKDNWFANDKSECESVLFHVFTEQIKTDGFLQKAKMFNEKQATANAIHAVIINTDKTL</sequence>
<accession>A0ABN0QEH9</accession>
<evidence type="ECO:0000313" key="1">
    <source>
        <dbReference type="EMBL" id="ESU23858.1"/>
    </source>
</evidence>